<evidence type="ECO:0000256" key="14">
    <source>
        <dbReference type="ARBA" id="ARBA00047783"/>
    </source>
</evidence>
<proteinExistence type="inferred from homology"/>
<dbReference type="PIRSF" id="PIRSF000386">
    <property type="entry name" value="tRNA_mtase"/>
    <property type="match status" value="1"/>
</dbReference>
<evidence type="ECO:0000256" key="5">
    <source>
        <dbReference type="ARBA" id="ARBA00012807"/>
    </source>
</evidence>
<dbReference type="PANTHER" id="PTHR46417">
    <property type="entry name" value="TRNA (GUANINE-N(1)-)-METHYLTRANSFERASE"/>
    <property type="match status" value="1"/>
</dbReference>
<name>A0A0F9QZS3_9ZZZZ</name>
<keyword evidence="11" id="KW-0819">tRNA processing</keyword>
<dbReference type="FunFam" id="3.40.1280.10:FF:000001">
    <property type="entry name" value="tRNA (guanine-N(1)-)-methyltransferase"/>
    <property type="match status" value="1"/>
</dbReference>
<comment type="caution">
    <text evidence="16">The sequence shown here is derived from an EMBL/GenBank/DDBJ whole genome shotgun (WGS) entry which is preliminary data.</text>
</comment>
<evidence type="ECO:0000256" key="6">
    <source>
        <dbReference type="ARBA" id="ARBA00014679"/>
    </source>
</evidence>
<dbReference type="InterPro" id="IPR023148">
    <property type="entry name" value="tRNA_m1G_MeTrfase_C_sf"/>
</dbReference>
<dbReference type="InterPro" id="IPR029028">
    <property type="entry name" value="Alpha/beta_knot_MTases"/>
</dbReference>
<dbReference type="SUPFAM" id="SSF75217">
    <property type="entry name" value="alpha/beta knot"/>
    <property type="match status" value="1"/>
</dbReference>
<comment type="function">
    <text evidence="1">Specifically methylates guanosine-37 in various tRNAs.</text>
</comment>
<comment type="subunit">
    <text evidence="4">Homodimer.</text>
</comment>
<dbReference type="GO" id="GO:0052906">
    <property type="term" value="F:tRNA (guanine(37)-N1)-methyltransferase activity"/>
    <property type="evidence" value="ECO:0007669"/>
    <property type="project" value="UniProtKB-EC"/>
</dbReference>
<evidence type="ECO:0000259" key="15">
    <source>
        <dbReference type="Pfam" id="PF01746"/>
    </source>
</evidence>
<evidence type="ECO:0000256" key="10">
    <source>
        <dbReference type="ARBA" id="ARBA00022691"/>
    </source>
</evidence>
<dbReference type="NCBIfam" id="TIGR00088">
    <property type="entry name" value="trmD"/>
    <property type="match status" value="1"/>
</dbReference>
<evidence type="ECO:0000256" key="4">
    <source>
        <dbReference type="ARBA" id="ARBA00011738"/>
    </source>
</evidence>
<dbReference type="EMBL" id="LAZR01004215">
    <property type="protein sequence ID" value="KKN10708.1"/>
    <property type="molecule type" value="Genomic_DNA"/>
</dbReference>
<dbReference type="GO" id="GO:0002939">
    <property type="term" value="P:tRNA N1-guanine methylation"/>
    <property type="evidence" value="ECO:0007669"/>
    <property type="project" value="TreeGrafter"/>
</dbReference>
<evidence type="ECO:0000256" key="12">
    <source>
        <dbReference type="ARBA" id="ARBA00029736"/>
    </source>
</evidence>
<dbReference type="Gene3D" id="3.40.1280.10">
    <property type="match status" value="1"/>
</dbReference>
<dbReference type="InterPro" id="IPR002649">
    <property type="entry name" value="tRNA_m1G_MeTrfase_TrmD"/>
</dbReference>
<evidence type="ECO:0000313" key="16">
    <source>
        <dbReference type="EMBL" id="KKN10708.1"/>
    </source>
</evidence>
<evidence type="ECO:0000256" key="2">
    <source>
        <dbReference type="ARBA" id="ARBA00004496"/>
    </source>
</evidence>
<comment type="subcellular location">
    <subcellularLocation>
        <location evidence="2">Cytoplasm</location>
    </subcellularLocation>
</comment>
<dbReference type="PANTHER" id="PTHR46417:SF1">
    <property type="entry name" value="TRNA (GUANINE-N(1)-)-METHYLTRANSFERASE"/>
    <property type="match status" value="1"/>
</dbReference>
<gene>
    <name evidence="16" type="ORF">LCGC14_1033840</name>
</gene>
<dbReference type="Pfam" id="PF01746">
    <property type="entry name" value="tRNA_m1G_MT"/>
    <property type="match status" value="1"/>
</dbReference>
<protein>
    <recommendedName>
        <fullName evidence="6">tRNA (guanine-N(1)-)-methyltransferase</fullName>
        <ecNumber evidence="5">2.1.1.228</ecNumber>
    </recommendedName>
    <alternativeName>
        <fullName evidence="12">M1G-methyltransferase</fullName>
    </alternativeName>
    <alternativeName>
        <fullName evidence="13">tRNA [GM37] methyltransferase</fullName>
    </alternativeName>
</protein>
<evidence type="ECO:0000256" key="1">
    <source>
        <dbReference type="ARBA" id="ARBA00002634"/>
    </source>
</evidence>
<evidence type="ECO:0000256" key="13">
    <source>
        <dbReference type="ARBA" id="ARBA00033392"/>
    </source>
</evidence>
<evidence type="ECO:0000256" key="8">
    <source>
        <dbReference type="ARBA" id="ARBA00022603"/>
    </source>
</evidence>
<keyword evidence="9" id="KW-0808">Transferase</keyword>
<keyword evidence="7" id="KW-0963">Cytoplasm</keyword>
<keyword evidence="8" id="KW-0489">Methyltransferase</keyword>
<organism evidence="16">
    <name type="scientific">marine sediment metagenome</name>
    <dbReference type="NCBI Taxonomy" id="412755"/>
    <lineage>
        <taxon>unclassified sequences</taxon>
        <taxon>metagenomes</taxon>
        <taxon>ecological metagenomes</taxon>
    </lineage>
</organism>
<dbReference type="HAMAP" id="MF_00605">
    <property type="entry name" value="TrmD"/>
    <property type="match status" value="1"/>
</dbReference>
<keyword evidence="10" id="KW-0949">S-adenosyl-L-methionine</keyword>
<dbReference type="InterPro" id="IPR029026">
    <property type="entry name" value="tRNA_m1G_MTases_N"/>
</dbReference>
<dbReference type="AlphaFoldDB" id="A0A0F9QZS3"/>
<dbReference type="EC" id="2.1.1.228" evidence="5"/>
<accession>A0A0F9QZS3</accession>
<evidence type="ECO:0000256" key="7">
    <source>
        <dbReference type="ARBA" id="ARBA00022490"/>
    </source>
</evidence>
<comment type="similarity">
    <text evidence="3">Belongs to the RNA methyltransferase TrmD family.</text>
</comment>
<dbReference type="CDD" id="cd18080">
    <property type="entry name" value="TrmD-like"/>
    <property type="match status" value="1"/>
</dbReference>
<dbReference type="NCBIfam" id="NF000648">
    <property type="entry name" value="PRK00026.1"/>
    <property type="match status" value="1"/>
</dbReference>
<dbReference type="Gene3D" id="1.10.1270.20">
    <property type="entry name" value="tRNA(m1g37)methyltransferase, domain 2"/>
    <property type="match status" value="1"/>
</dbReference>
<evidence type="ECO:0000256" key="3">
    <source>
        <dbReference type="ARBA" id="ARBA00007630"/>
    </source>
</evidence>
<sequence length="221" mass="25102">MKVDIVTAFPDMFSSLLSESILKKAQENGFLEATVHDLRDYTTDKHRQIDDTPYGSGPGMLIKVEPLYRAIEELKSSGSHIILLTPQGKILKQEFTQELSKKEHLIMICGHYEGVDERIRSFVDEEISLGDYILTGGELPAMVLLDAVTRKLDGVLGSSESLAEESFEKGLLEYPQYTKPAEFEGLKVPEVLLSGHHQKIEDWRKEESLRRTKERRPDLLK</sequence>
<dbReference type="GO" id="GO:0005829">
    <property type="term" value="C:cytosol"/>
    <property type="evidence" value="ECO:0007669"/>
    <property type="project" value="TreeGrafter"/>
</dbReference>
<evidence type="ECO:0000256" key="11">
    <source>
        <dbReference type="ARBA" id="ARBA00022694"/>
    </source>
</evidence>
<dbReference type="FunFam" id="1.10.1270.20:FF:000001">
    <property type="entry name" value="tRNA (guanine-N(1)-)-methyltransferase"/>
    <property type="match status" value="1"/>
</dbReference>
<dbReference type="InterPro" id="IPR016009">
    <property type="entry name" value="tRNA_MeTrfase_TRMD/TRM10"/>
</dbReference>
<evidence type="ECO:0000256" key="9">
    <source>
        <dbReference type="ARBA" id="ARBA00022679"/>
    </source>
</evidence>
<reference evidence="16" key="1">
    <citation type="journal article" date="2015" name="Nature">
        <title>Complex archaea that bridge the gap between prokaryotes and eukaryotes.</title>
        <authorList>
            <person name="Spang A."/>
            <person name="Saw J.H."/>
            <person name="Jorgensen S.L."/>
            <person name="Zaremba-Niedzwiedzka K."/>
            <person name="Martijn J."/>
            <person name="Lind A.E."/>
            <person name="van Eijk R."/>
            <person name="Schleper C."/>
            <person name="Guy L."/>
            <person name="Ettema T.J."/>
        </authorList>
    </citation>
    <scope>NUCLEOTIDE SEQUENCE</scope>
</reference>
<feature type="domain" description="tRNA methyltransferase TRMD/TRM10-type" evidence="15">
    <location>
        <begin position="1"/>
        <end position="221"/>
    </location>
</feature>
<comment type="catalytic activity">
    <reaction evidence="14">
        <text>guanosine(37) in tRNA + S-adenosyl-L-methionine = N(1)-methylguanosine(37) in tRNA + S-adenosyl-L-homocysteine + H(+)</text>
        <dbReference type="Rhea" id="RHEA:36899"/>
        <dbReference type="Rhea" id="RHEA-COMP:10145"/>
        <dbReference type="Rhea" id="RHEA-COMP:10147"/>
        <dbReference type="ChEBI" id="CHEBI:15378"/>
        <dbReference type="ChEBI" id="CHEBI:57856"/>
        <dbReference type="ChEBI" id="CHEBI:59789"/>
        <dbReference type="ChEBI" id="CHEBI:73542"/>
        <dbReference type="ChEBI" id="CHEBI:74269"/>
        <dbReference type="EC" id="2.1.1.228"/>
    </reaction>
</comment>